<reference evidence="10 11" key="1">
    <citation type="journal article" date="2019" name="Environ. Microbiol.">
        <title>Genomics insights into ecotype formation of ammonia-oxidizing archaea in the deep ocean.</title>
        <authorList>
            <person name="Wang Y."/>
            <person name="Huang J.M."/>
            <person name="Cui G.J."/>
            <person name="Nunoura T."/>
            <person name="Takaki Y."/>
            <person name="Li W.L."/>
            <person name="Li J."/>
            <person name="Gao Z.M."/>
            <person name="Takai K."/>
            <person name="Zhang A.Q."/>
            <person name="Stepanauskas R."/>
        </authorList>
    </citation>
    <scope>NUCLEOTIDE SEQUENCE [LARGE SCALE GENOMIC DNA]</scope>
    <source>
        <strain evidence="10 11">T1L11</strain>
    </source>
</reference>
<keyword evidence="5 7" id="KW-0460">Magnesium</keyword>
<dbReference type="PANTHER" id="PTHR43873">
    <property type="entry name" value="COBYRINATE A,C-DIAMIDE SYNTHASE"/>
    <property type="match status" value="1"/>
</dbReference>
<dbReference type="InterPro" id="IPR002586">
    <property type="entry name" value="CobQ/CobB/MinD/ParA_Nub-bd_dom"/>
</dbReference>
<keyword evidence="2 7" id="KW-0436">Ligase</keyword>
<feature type="active site" description="Nucleophile" evidence="7">
    <location>
        <position position="327"/>
    </location>
</feature>
<proteinExistence type="inferred from homology"/>
<comment type="catalytic activity">
    <reaction evidence="7">
        <text>cob(II)yrinate + 2 L-glutamine + 2 ATP + 2 H2O = cob(II)yrinate a,c diamide + 2 L-glutamate + 2 ADP + 2 phosphate + 2 H(+)</text>
        <dbReference type="Rhea" id="RHEA:26289"/>
        <dbReference type="ChEBI" id="CHEBI:15377"/>
        <dbReference type="ChEBI" id="CHEBI:15378"/>
        <dbReference type="ChEBI" id="CHEBI:29985"/>
        <dbReference type="ChEBI" id="CHEBI:30616"/>
        <dbReference type="ChEBI" id="CHEBI:43474"/>
        <dbReference type="ChEBI" id="CHEBI:58359"/>
        <dbReference type="ChEBI" id="CHEBI:58537"/>
        <dbReference type="ChEBI" id="CHEBI:58894"/>
        <dbReference type="ChEBI" id="CHEBI:456216"/>
        <dbReference type="EC" id="6.3.5.11"/>
    </reaction>
</comment>
<dbReference type="GO" id="GO:0042242">
    <property type="term" value="F:cobyrinic acid a,c-diamide synthase activity"/>
    <property type="evidence" value="ECO:0007669"/>
    <property type="project" value="UniProtKB-UniRule"/>
</dbReference>
<evidence type="ECO:0000313" key="10">
    <source>
        <dbReference type="EMBL" id="NWJ28673.1"/>
    </source>
</evidence>
<dbReference type="InterPro" id="IPR027417">
    <property type="entry name" value="P-loop_NTPase"/>
</dbReference>
<feature type="domain" description="CobB/CobQ-like glutamine amidotransferase" evidence="9">
    <location>
        <begin position="246"/>
        <end position="436"/>
    </location>
</feature>
<comment type="caution">
    <text evidence="10">The sequence shown here is derived from an EMBL/GenBank/DDBJ whole genome shotgun (WGS) entry which is preliminary data.</text>
</comment>
<comment type="miscellaneous">
    <text evidence="7">The a and c carboxylates of cobyrinate are activated for nucleophilic attack via formation of a phosphorylated intermediate by ATP. CbiA catalyzes first the amidation of the c-carboxylate, and then that of the a-carboxylate.</text>
</comment>
<evidence type="ECO:0000256" key="1">
    <source>
        <dbReference type="ARBA" id="ARBA00001946"/>
    </source>
</evidence>
<evidence type="ECO:0000259" key="9">
    <source>
        <dbReference type="Pfam" id="PF07685"/>
    </source>
</evidence>
<dbReference type="Gene3D" id="3.40.50.880">
    <property type="match status" value="1"/>
</dbReference>
<dbReference type="Pfam" id="PF07685">
    <property type="entry name" value="GATase_3"/>
    <property type="match status" value="1"/>
</dbReference>
<keyword evidence="7" id="KW-0169">Cobalamin biosynthesis</keyword>
<dbReference type="HAMAP" id="MF_00027">
    <property type="entry name" value="CobB_CbiA"/>
    <property type="match status" value="1"/>
</dbReference>
<dbReference type="Gene3D" id="3.40.50.300">
    <property type="entry name" value="P-loop containing nucleotide triphosphate hydrolases"/>
    <property type="match status" value="2"/>
</dbReference>
<dbReference type="SUPFAM" id="SSF52540">
    <property type="entry name" value="P-loop containing nucleoside triphosphate hydrolases"/>
    <property type="match status" value="1"/>
</dbReference>
<dbReference type="InterPro" id="IPR011698">
    <property type="entry name" value="GATase_3"/>
</dbReference>
<dbReference type="PANTHER" id="PTHR43873:SF1">
    <property type="entry name" value="COBYRINATE A,C-DIAMIDE SYNTHASE"/>
    <property type="match status" value="1"/>
</dbReference>
<dbReference type="Pfam" id="PF01656">
    <property type="entry name" value="CbiA"/>
    <property type="match status" value="1"/>
</dbReference>
<evidence type="ECO:0000256" key="2">
    <source>
        <dbReference type="ARBA" id="ARBA00022598"/>
    </source>
</evidence>
<comment type="cofactor">
    <cofactor evidence="1 7">
        <name>Mg(2+)</name>
        <dbReference type="ChEBI" id="CHEBI:18420"/>
    </cofactor>
</comment>
<dbReference type="InterPro" id="IPR004484">
    <property type="entry name" value="CbiA/CobB_synth"/>
</dbReference>
<keyword evidence="6 7" id="KW-0315">Glutamine amidotransferase</keyword>
<dbReference type="InterPro" id="IPR029062">
    <property type="entry name" value="Class_I_gatase-like"/>
</dbReference>
<protein>
    <recommendedName>
        <fullName evidence="7">Cobyrinate a,c-diamide synthase</fullName>
        <ecNumber evidence="7">6.3.5.11</ecNumber>
    </recommendedName>
    <alternativeName>
        <fullName evidence="7">Cobyrinic acid a,c-diamide synthetase</fullName>
    </alternativeName>
</protein>
<evidence type="ECO:0000259" key="8">
    <source>
        <dbReference type="Pfam" id="PF01656"/>
    </source>
</evidence>
<feature type="site" description="Increases nucleophilicity of active site Cys" evidence="7">
    <location>
        <position position="429"/>
    </location>
</feature>
<comment type="function">
    <text evidence="7">Catalyzes the ATP-dependent amidation of the two carboxylate groups at positions a and c of cobyrinate, using either L-glutamine or ammonia as the nitrogen source.</text>
</comment>
<dbReference type="AlphaFoldDB" id="A0A7K4MI91"/>
<accession>A0A7K4MI91</accession>
<dbReference type="EMBL" id="JACATE010000006">
    <property type="protein sequence ID" value="NWJ28673.1"/>
    <property type="molecule type" value="Genomic_DNA"/>
</dbReference>
<organism evidence="10 11">
    <name type="scientific">Marine Group I thaumarchaeote</name>
    <dbReference type="NCBI Taxonomy" id="2511932"/>
    <lineage>
        <taxon>Archaea</taxon>
        <taxon>Nitrososphaerota</taxon>
        <taxon>Marine Group I</taxon>
    </lineage>
</organism>
<name>A0A7K4MI91_9ARCH</name>
<dbReference type="CDD" id="cd05388">
    <property type="entry name" value="CobB_N"/>
    <property type="match status" value="1"/>
</dbReference>
<keyword evidence="4 7" id="KW-0067">ATP-binding</keyword>
<sequence length="451" mass="50359">MKIPRIILAGATSGVGKTSITCSIIHALQKQGYSVQPFKVGPDYIDPSYLSSISKRETYNLDVWLMGKNQLLNSFISNSKSDVSVIEGVMGYYDGSSGDSNYASTHHVASITKSPVLLVLDASKTARSIAATVLGFQKFHRNSRISGIILNKIGSKKHEILCRSALKKTKIPIIGVIPRNPLLNLESRHLGLISTLDIKTLKNKIEKISKIISKSLDIHQIIKILENTIDLPKKTKPVHKKTKTIIAVALDVSFNFYYQDNLEALRREGADLKFFSPVKDKKIPKCDGLYIGGGFPEVLGNLLGKNQTMKKTIKKLAEDNLPIYAECGGLMYLTKSILNHNKKHKMVGVFDAETKMTEKMILNYTKGKITAKTLNSEKSHNIQGHEFHYSQLDSVSSDSKFAYDLEIGKGIRNHQDGMMQYNTLASYGHLYFDSSNYAQIFVKNCLKHSRR</sequence>
<dbReference type="EC" id="6.3.5.11" evidence="7"/>
<evidence type="ECO:0000256" key="3">
    <source>
        <dbReference type="ARBA" id="ARBA00022741"/>
    </source>
</evidence>
<dbReference type="SUPFAM" id="SSF52317">
    <property type="entry name" value="Class I glutamine amidotransferase-like"/>
    <property type="match status" value="1"/>
</dbReference>
<evidence type="ECO:0000313" key="11">
    <source>
        <dbReference type="Proteomes" id="UP000563820"/>
    </source>
</evidence>
<dbReference type="NCBIfam" id="NF002204">
    <property type="entry name" value="PRK01077.1"/>
    <property type="match status" value="1"/>
</dbReference>
<keyword evidence="3 7" id="KW-0547">Nucleotide-binding</keyword>
<comment type="domain">
    <text evidence="7">Comprises of two domains. The C-terminal domain contains the binding site for glutamine and catalyzes the hydrolysis of this substrate to glutamate and ammonia. The N-terminal domain is anticipated to bind ATP and cobyrinate and catalyzes the ultimate synthesis of the diamide product. The ammonia produced via the glutaminase domain is probably translocated to the adjacent domain via a molecular tunnel, where it reacts with an activated intermediate.</text>
</comment>
<dbReference type="Proteomes" id="UP000563820">
    <property type="component" value="Unassembled WGS sequence"/>
</dbReference>
<evidence type="ECO:0000256" key="4">
    <source>
        <dbReference type="ARBA" id="ARBA00022840"/>
    </source>
</evidence>
<evidence type="ECO:0000256" key="6">
    <source>
        <dbReference type="ARBA" id="ARBA00022962"/>
    </source>
</evidence>
<gene>
    <name evidence="7" type="primary">cbiA</name>
    <name evidence="10" type="ORF">HX848_04705</name>
</gene>
<dbReference type="PROSITE" id="PS51274">
    <property type="entry name" value="GATASE_COBBQ"/>
    <property type="match status" value="1"/>
</dbReference>
<comment type="pathway">
    <text evidence="7">Cofactor biosynthesis; adenosylcobalamin biosynthesis; cob(II)yrinate a,c-diamide from sirohydrochlorin (anaerobic route): step 10/10.</text>
</comment>
<feature type="domain" description="CobQ/CobB/MinD/ParA nucleotide binding" evidence="8">
    <location>
        <begin position="6"/>
        <end position="189"/>
    </location>
</feature>
<dbReference type="CDD" id="cd03130">
    <property type="entry name" value="GATase1_CobB"/>
    <property type="match status" value="1"/>
</dbReference>
<evidence type="ECO:0000256" key="7">
    <source>
        <dbReference type="HAMAP-Rule" id="MF_00027"/>
    </source>
</evidence>
<dbReference type="UniPathway" id="UPA00148">
    <property type="reaction ID" value="UER00231"/>
</dbReference>
<dbReference type="GO" id="GO:0005524">
    <property type="term" value="F:ATP binding"/>
    <property type="evidence" value="ECO:0007669"/>
    <property type="project" value="UniProtKB-UniRule"/>
</dbReference>
<dbReference type="NCBIfam" id="TIGR00379">
    <property type="entry name" value="cobB"/>
    <property type="match status" value="1"/>
</dbReference>
<evidence type="ECO:0000256" key="5">
    <source>
        <dbReference type="ARBA" id="ARBA00022842"/>
    </source>
</evidence>
<dbReference type="GO" id="GO:0009236">
    <property type="term" value="P:cobalamin biosynthetic process"/>
    <property type="evidence" value="ECO:0007669"/>
    <property type="project" value="UniProtKB-UniRule"/>
</dbReference>
<comment type="similarity">
    <text evidence="7">Belongs to the CobB/CbiA family.</text>
</comment>